<dbReference type="Pfam" id="PF03702">
    <property type="entry name" value="AnmK"/>
    <property type="match status" value="1"/>
</dbReference>
<dbReference type="EMBL" id="AM889285">
    <property type="protein sequence ID" value="CAP56234.1"/>
    <property type="molecule type" value="Genomic_DNA"/>
</dbReference>
<dbReference type="KEGG" id="gdi:GDI2291"/>
<proteinExistence type="inferred from homology"/>
<keyword evidence="2" id="KW-0067">ATP-binding</keyword>
<keyword evidence="2" id="KW-0418">Kinase</keyword>
<reference evidence="3 4" key="1">
    <citation type="journal article" date="2009" name="BMC Genomics">
        <title>Complete genome sequence of the sugarcane nitrogen-fixing endophyte Gluconacetobacter diazotrophicus Pal5.</title>
        <authorList>
            <person name="Bertalan M."/>
            <person name="Albano R."/>
            <person name="Padua V."/>
            <person name="Rouws L."/>
            <person name="Rojas C."/>
            <person name="Hemerly A."/>
            <person name="Teixeira K."/>
            <person name="Schwab S."/>
            <person name="Araujo J."/>
            <person name="Oliveira A."/>
            <person name="Franca L."/>
            <person name="Magalhaes V."/>
            <person name="Alqueres S."/>
            <person name="Cardoso A."/>
            <person name="Almeida W."/>
            <person name="Loureiro M.M."/>
            <person name="Nogueira E."/>
            <person name="Cidade D."/>
            <person name="Oliveira D."/>
            <person name="Simao T."/>
            <person name="Macedo J."/>
            <person name="Valadao A."/>
            <person name="Dreschsel M."/>
            <person name="Freitas F."/>
            <person name="Vidal M."/>
            <person name="Guedes H."/>
            <person name="Rodrigues E."/>
            <person name="Meneses C."/>
            <person name="Brioso P."/>
            <person name="Pozzer L."/>
            <person name="Figueiredo D."/>
            <person name="Montano H."/>
            <person name="Junior J."/>
            <person name="Filho G."/>
            <person name="Flores V."/>
            <person name="Ferreira B."/>
            <person name="Branco A."/>
            <person name="Gonzalez P."/>
            <person name="Guillobel H."/>
            <person name="Lemos M."/>
            <person name="Seibel L."/>
            <person name="Macedo J."/>
            <person name="Alves-Ferreira M."/>
            <person name="Sachetto-Martins G."/>
            <person name="Coelho A."/>
            <person name="Santos E."/>
            <person name="Amaral G."/>
            <person name="Neves A."/>
            <person name="Pacheco A.B."/>
            <person name="Carvalho D."/>
            <person name="Lery L."/>
            <person name="Bisch P."/>
            <person name="Rossle S.C."/>
            <person name="Urmenyi T."/>
            <person name="Kruger W.V."/>
            <person name="Martins O."/>
            <person name="Baldani J.I."/>
            <person name="Ferreira P.C."/>
        </authorList>
    </citation>
    <scope>NUCLEOTIDE SEQUENCE [LARGE SCALE GENOMIC DNA]</scope>
    <source>
        <strain evidence="4">ATCC 49037 / DSM 5601 / CCUG 37298 / CIP 103539 / LMG 7603 / PAl5</strain>
    </source>
</reference>
<protein>
    <recommendedName>
        <fullName evidence="2">Anhydro-N-acetylmuramic acid kinase</fullName>
        <ecNumber evidence="2">2.7.1.170</ecNumber>
    </recommendedName>
    <alternativeName>
        <fullName evidence="2">AnhMurNAc kinase</fullName>
    </alternativeName>
</protein>
<sequence length="388" mass="40638">MVIPVLAIACRIGKTGECMIRVIGLMSGTSLDGVDAAGVETDGVTVRAAGPAATVPFPPSLRRRVRDLCDRAPGLPADDPDLRAVERDLTLLHAQAVRALDWPAQLIGFHGQTILHRPEEARTWQIGDAALLAAETGLPVVYDFRSADMAAGGEGAPLVPVFHQALAHGMDHPVAVLNIGGVANVSLIGPHGRLVACDTGPGNALLDDWAMRHTGVPCDRDGALARAGRPDPDVLAELMSDPFFLRGAPKSLDRLSFHRGMEVLERLSAADGAATLAAFTVRAVAALKLPFQPRRWLVCGGGRHNPVLMEGLRDSLPAAVDPVEAAGWNGDALEAQCFGFLAMRSLRGLPLSFPDTTGATRPVTGGRLETHGVPDAVVRAVAASGITG</sequence>
<dbReference type="AlphaFoldDB" id="A9HM02"/>
<dbReference type="HAMAP" id="MF_01270">
    <property type="entry name" value="AnhMurNAc_kinase"/>
    <property type="match status" value="1"/>
</dbReference>
<dbReference type="GO" id="GO:0006040">
    <property type="term" value="P:amino sugar metabolic process"/>
    <property type="evidence" value="ECO:0007669"/>
    <property type="project" value="InterPro"/>
</dbReference>
<dbReference type="InterPro" id="IPR043129">
    <property type="entry name" value="ATPase_NBD"/>
</dbReference>
<comment type="pathway">
    <text evidence="2">Amino-sugar metabolism; 1,6-anhydro-N-acetylmuramate degradation.</text>
</comment>
<accession>A9HM02</accession>
<dbReference type="GO" id="GO:0009254">
    <property type="term" value="P:peptidoglycan turnover"/>
    <property type="evidence" value="ECO:0007669"/>
    <property type="project" value="UniProtKB-UniRule"/>
</dbReference>
<comment type="catalytic activity">
    <reaction evidence="2">
        <text>1,6-anhydro-N-acetyl-beta-muramate + ATP + H2O = N-acetyl-D-muramate 6-phosphate + ADP + H(+)</text>
        <dbReference type="Rhea" id="RHEA:24952"/>
        <dbReference type="ChEBI" id="CHEBI:15377"/>
        <dbReference type="ChEBI" id="CHEBI:15378"/>
        <dbReference type="ChEBI" id="CHEBI:30616"/>
        <dbReference type="ChEBI" id="CHEBI:58690"/>
        <dbReference type="ChEBI" id="CHEBI:58722"/>
        <dbReference type="ChEBI" id="CHEBI:456216"/>
        <dbReference type="EC" id="2.7.1.170"/>
    </reaction>
</comment>
<dbReference type="InterPro" id="IPR005338">
    <property type="entry name" value="Anhydro_N_Ac-Mur_kinase"/>
</dbReference>
<dbReference type="UniPathway" id="UPA00544"/>
<gene>
    <name evidence="2" type="primary">anmK</name>
    <name evidence="3" type="ordered locus">GDI2291</name>
</gene>
<dbReference type="Gene3D" id="3.30.420.40">
    <property type="match status" value="2"/>
</dbReference>
<keyword evidence="4" id="KW-1185">Reference proteome</keyword>
<evidence type="ECO:0000256" key="2">
    <source>
        <dbReference type="HAMAP-Rule" id="MF_01270"/>
    </source>
</evidence>
<dbReference type="NCBIfam" id="NF007141">
    <property type="entry name" value="PRK09585.1-5"/>
    <property type="match status" value="1"/>
</dbReference>
<comment type="pathway">
    <text evidence="2">Cell wall biogenesis; peptidoglycan recycling.</text>
</comment>
<dbReference type="Proteomes" id="UP000001176">
    <property type="component" value="Chromosome"/>
</dbReference>
<dbReference type="UniPathway" id="UPA00343"/>
<keyword evidence="2" id="KW-0808">Transferase</keyword>
<keyword evidence="2" id="KW-0547">Nucleotide-binding</keyword>
<comment type="similarity">
    <text evidence="2">Belongs to the anhydro-N-acetylmuramic acid kinase family.</text>
</comment>
<dbReference type="EC" id="2.7.1.170" evidence="2"/>
<dbReference type="SUPFAM" id="SSF53067">
    <property type="entry name" value="Actin-like ATPase domain"/>
    <property type="match status" value="1"/>
</dbReference>
<dbReference type="GO" id="GO:0097175">
    <property type="term" value="P:1,6-anhydro-N-acetyl-beta-muramic acid catabolic process"/>
    <property type="evidence" value="ECO:0007669"/>
    <property type="project" value="UniProtKB-UniRule"/>
</dbReference>
<feature type="binding site" evidence="2">
    <location>
        <begin position="28"/>
        <end position="35"/>
    </location>
    <ligand>
        <name>ATP</name>
        <dbReference type="ChEBI" id="CHEBI:30616"/>
    </ligand>
</feature>
<name>A9HM02_GLUDA</name>
<evidence type="ECO:0000313" key="3">
    <source>
        <dbReference type="EMBL" id="CAP56234.1"/>
    </source>
</evidence>
<dbReference type="GO" id="GO:0016773">
    <property type="term" value="F:phosphotransferase activity, alcohol group as acceptor"/>
    <property type="evidence" value="ECO:0007669"/>
    <property type="project" value="UniProtKB-UniRule"/>
</dbReference>
<dbReference type="GO" id="GO:0016301">
    <property type="term" value="F:kinase activity"/>
    <property type="evidence" value="ECO:0007669"/>
    <property type="project" value="UniProtKB-KW"/>
</dbReference>
<evidence type="ECO:0000313" key="4">
    <source>
        <dbReference type="Proteomes" id="UP000001176"/>
    </source>
</evidence>
<dbReference type="PANTHER" id="PTHR30605">
    <property type="entry name" value="ANHYDRO-N-ACETYLMURAMIC ACID KINASE"/>
    <property type="match status" value="1"/>
</dbReference>
<keyword evidence="1 2" id="KW-0119">Carbohydrate metabolism</keyword>
<organism evidence="3 4">
    <name type="scientific">Gluconacetobacter diazotrophicus (strain ATCC 49037 / DSM 5601 / CCUG 37298 / CIP 103539 / LMG 7603 / PAl5)</name>
    <dbReference type="NCBI Taxonomy" id="272568"/>
    <lineage>
        <taxon>Bacteria</taxon>
        <taxon>Pseudomonadati</taxon>
        <taxon>Pseudomonadota</taxon>
        <taxon>Alphaproteobacteria</taxon>
        <taxon>Acetobacterales</taxon>
        <taxon>Acetobacteraceae</taxon>
        <taxon>Gluconacetobacter</taxon>
    </lineage>
</organism>
<comment type="function">
    <text evidence="2">Catalyzes the specific phosphorylation of 1,6-anhydro-N-acetylmuramic acid (anhMurNAc) with the simultaneous cleavage of the 1,6-anhydro ring, generating MurNAc-6-P. Is required for the utilization of anhMurNAc either imported from the medium or derived from its own cell wall murein, and thus plays a role in cell wall recycling.</text>
</comment>
<dbReference type="GO" id="GO:0005524">
    <property type="term" value="F:ATP binding"/>
    <property type="evidence" value="ECO:0007669"/>
    <property type="project" value="UniProtKB-UniRule"/>
</dbReference>
<dbReference type="PANTHER" id="PTHR30605:SF0">
    <property type="entry name" value="ANHYDRO-N-ACETYLMURAMIC ACID KINASE"/>
    <property type="match status" value="1"/>
</dbReference>
<evidence type="ECO:0000256" key="1">
    <source>
        <dbReference type="ARBA" id="ARBA00023277"/>
    </source>
</evidence>